<accession>A0AAW2G7L8</accession>
<sequence>MLVSSTLLNQSSSAICADISIVLALCPGMGRHPHPRTSFASFSAFSAVPRTLCPFTRRLFTL</sequence>
<name>A0AAW2G7L8_9HYME</name>
<protein>
    <submittedName>
        <fullName evidence="1">Uncharacterized protein</fullName>
    </submittedName>
</protein>
<organism evidence="1 2">
    <name type="scientific">Cardiocondyla obscurior</name>
    <dbReference type="NCBI Taxonomy" id="286306"/>
    <lineage>
        <taxon>Eukaryota</taxon>
        <taxon>Metazoa</taxon>
        <taxon>Ecdysozoa</taxon>
        <taxon>Arthropoda</taxon>
        <taxon>Hexapoda</taxon>
        <taxon>Insecta</taxon>
        <taxon>Pterygota</taxon>
        <taxon>Neoptera</taxon>
        <taxon>Endopterygota</taxon>
        <taxon>Hymenoptera</taxon>
        <taxon>Apocrita</taxon>
        <taxon>Aculeata</taxon>
        <taxon>Formicoidea</taxon>
        <taxon>Formicidae</taxon>
        <taxon>Myrmicinae</taxon>
        <taxon>Cardiocondyla</taxon>
    </lineage>
</organism>
<evidence type="ECO:0000313" key="2">
    <source>
        <dbReference type="Proteomes" id="UP001430953"/>
    </source>
</evidence>
<dbReference type="AlphaFoldDB" id="A0AAW2G7L8"/>
<dbReference type="EMBL" id="JADYXP020000005">
    <property type="protein sequence ID" value="KAL0124209.1"/>
    <property type="molecule type" value="Genomic_DNA"/>
</dbReference>
<reference evidence="1 2" key="1">
    <citation type="submission" date="2023-03" db="EMBL/GenBank/DDBJ databases">
        <title>High recombination rates correlate with genetic variation in Cardiocondyla obscurior ants.</title>
        <authorList>
            <person name="Errbii M."/>
        </authorList>
    </citation>
    <scope>NUCLEOTIDE SEQUENCE [LARGE SCALE GENOMIC DNA]</scope>
    <source>
        <strain evidence="1">Alpha-2009</strain>
        <tissue evidence="1">Whole body</tissue>
    </source>
</reference>
<keyword evidence="2" id="KW-1185">Reference proteome</keyword>
<evidence type="ECO:0000313" key="1">
    <source>
        <dbReference type="EMBL" id="KAL0124209.1"/>
    </source>
</evidence>
<gene>
    <name evidence="1" type="ORF">PUN28_006204</name>
</gene>
<proteinExistence type="predicted"/>
<dbReference type="Proteomes" id="UP001430953">
    <property type="component" value="Unassembled WGS sequence"/>
</dbReference>
<comment type="caution">
    <text evidence="1">The sequence shown here is derived from an EMBL/GenBank/DDBJ whole genome shotgun (WGS) entry which is preliminary data.</text>
</comment>